<evidence type="ECO:0000256" key="1">
    <source>
        <dbReference type="SAM" id="Phobius"/>
    </source>
</evidence>
<protein>
    <submittedName>
        <fullName evidence="2">DUF1427 family protein</fullName>
    </submittedName>
</protein>
<dbReference type="InterPro" id="IPR009872">
    <property type="entry name" value="DUF1427"/>
</dbReference>
<evidence type="ECO:0000313" key="2">
    <source>
        <dbReference type="EMBL" id="RXJ02857.1"/>
    </source>
</evidence>
<keyword evidence="3" id="KW-1185">Reference proteome</keyword>
<keyword evidence="1" id="KW-1133">Transmembrane helix</keyword>
<accession>A0A4Q0VVP2</accession>
<evidence type="ECO:0000313" key="3">
    <source>
        <dbReference type="Proteomes" id="UP000290649"/>
    </source>
</evidence>
<comment type="caution">
    <text evidence="2">The sequence shown here is derived from an EMBL/GenBank/DDBJ whole genome shotgun (WGS) entry which is preliminary data.</text>
</comment>
<reference evidence="2 3" key="1">
    <citation type="journal article" date="2019" name="Int. J. Syst. Evol. Microbiol.">
        <title>Anaerobacillus alkaliphilus sp. nov., a novel alkaliphilic and moderately halophilic bacterium.</title>
        <authorList>
            <person name="Borsodi A.K."/>
            <person name="Aszalos J.M."/>
            <person name="Bihari P."/>
            <person name="Nagy I."/>
            <person name="Schumann P."/>
            <person name="Sproer C."/>
            <person name="Kovacs A.L."/>
            <person name="Boka K."/>
            <person name="Dobosy P."/>
            <person name="Ovari M."/>
            <person name="Szili-Kovacs T."/>
            <person name="Toth E."/>
        </authorList>
    </citation>
    <scope>NUCLEOTIDE SEQUENCE [LARGE SCALE GENOMIC DNA]</scope>
    <source>
        <strain evidence="2 3">B16-10</strain>
    </source>
</reference>
<name>A0A4Q0VVP2_9BACI</name>
<feature type="transmembrane region" description="Helical" evidence="1">
    <location>
        <begin position="5"/>
        <end position="25"/>
    </location>
</feature>
<organism evidence="2 3">
    <name type="scientific">Anaerobacillus alkaliphilus</name>
    <dbReference type="NCBI Taxonomy" id="1548597"/>
    <lineage>
        <taxon>Bacteria</taxon>
        <taxon>Bacillati</taxon>
        <taxon>Bacillota</taxon>
        <taxon>Bacilli</taxon>
        <taxon>Bacillales</taxon>
        <taxon>Bacillaceae</taxon>
        <taxon>Anaerobacillus</taxon>
    </lineage>
</organism>
<dbReference type="AlphaFoldDB" id="A0A4Q0VVP2"/>
<dbReference type="Pfam" id="PF07235">
    <property type="entry name" value="DUF1427"/>
    <property type="match status" value="1"/>
</dbReference>
<dbReference type="Proteomes" id="UP000290649">
    <property type="component" value="Unassembled WGS sequence"/>
</dbReference>
<dbReference type="NCBIfam" id="TIGR03510">
    <property type="entry name" value="XapX"/>
    <property type="match status" value="1"/>
</dbReference>
<dbReference type="InterPro" id="IPR020017">
    <property type="entry name" value="XapX_domain"/>
</dbReference>
<gene>
    <name evidence="2" type="ORF">DS745_05330</name>
</gene>
<proteinExistence type="predicted"/>
<sequence length="56" mass="6145">MNEIFIALVAGLIVGFIFTFLRLPIPAPPVLSEIMGIIGIFLGYKAFQLLIPLITK</sequence>
<keyword evidence="1" id="KW-0812">Transmembrane</keyword>
<dbReference type="OrthoDB" id="8778565at2"/>
<keyword evidence="1" id="KW-0472">Membrane</keyword>
<feature type="transmembrane region" description="Helical" evidence="1">
    <location>
        <begin position="31"/>
        <end position="54"/>
    </location>
</feature>
<dbReference type="EMBL" id="QOUX01000021">
    <property type="protein sequence ID" value="RXJ02857.1"/>
    <property type="molecule type" value="Genomic_DNA"/>
</dbReference>